<keyword evidence="1" id="KW-0175">Coiled coil</keyword>
<feature type="compositionally biased region" description="Polar residues" evidence="2">
    <location>
        <begin position="195"/>
        <end position="209"/>
    </location>
</feature>
<evidence type="ECO:0000313" key="3">
    <source>
        <dbReference type="EMBL" id="PAV75775.1"/>
    </source>
</evidence>
<protein>
    <recommendedName>
        <fullName evidence="5">Angiomotin C-terminal domain-containing protein</fullName>
    </recommendedName>
</protein>
<dbReference type="AlphaFoldDB" id="A0A2A2KP98"/>
<dbReference type="PANTHER" id="PTHR14826">
    <property type="entry name" value="ANGIOMOTIN"/>
    <property type="match status" value="1"/>
</dbReference>
<dbReference type="GO" id="GO:0005923">
    <property type="term" value="C:bicellular tight junction"/>
    <property type="evidence" value="ECO:0007669"/>
    <property type="project" value="TreeGrafter"/>
</dbReference>
<dbReference type="OrthoDB" id="5974715at2759"/>
<feature type="region of interest" description="Disordered" evidence="2">
    <location>
        <begin position="128"/>
        <end position="151"/>
    </location>
</feature>
<feature type="region of interest" description="Disordered" evidence="2">
    <location>
        <begin position="175"/>
        <end position="226"/>
    </location>
</feature>
<feature type="coiled-coil region" evidence="1">
    <location>
        <begin position="232"/>
        <end position="315"/>
    </location>
</feature>
<dbReference type="Proteomes" id="UP000218231">
    <property type="component" value="Unassembled WGS sequence"/>
</dbReference>
<evidence type="ECO:0000256" key="2">
    <source>
        <dbReference type="SAM" id="MobiDB-lite"/>
    </source>
</evidence>
<dbReference type="STRING" id="2018661.A0A2A2KP98"/>
<reference evidence="3 4" key="1">
    <citation type="journal article" date="2017" name="Curr. Biol.">
        <title>Genome architecture and evolution of a unichromosomal asexual nematode.</title>
        <authorList>
            <person name="Fradin H."/>
            <person name="Zegar C."/>
            <person name="Gutwein M."/>
            <person name="Lucas J."/>
            <person name="Kovtun M."/>
            <person name="Corcoran D."/>
            <person name="Baugh L.R."/>
            <person name="Kiontke K."/>
            <person name="Gunsalus K."/>
            <person name="Fitch D.H."/>
            <person name="Piano F."/>
        </authorList>
    </citation>
    <scope>NUCLEOTIDE SEQUENCE [LARGE SCALE GENOMIC DNA]</scope>
    <source>
        <strain evidence="3">PF1309</strain>
    </source>
</reference>
<dbReference type="EMBL" id="LIAE01008038">
    <property type="protein sequence ID" value="PAV75775.1"/>
    <property type="molecule type" value="Genomic_DNA"/>
</dbReference>
<feature type="coiled-coil region" evidence="1">
    <location>
        <begin position="339"/>
        <end position="390"/>
    </location>
</feature>
<name>A0A2A2KP98_9BILA</name>
<dbReference type="GO" id="GO:0030036">
    <property type="term" value="P:actin cytoskeleton organization"/>
    <property type="evidence" value="ECO:0007669"/>
    <property type="project" value="TreeGrafter"/>
</dbReference>
<evidence type="ECO:0000256" key="1">
    <source>
        <dbReference type="SAM" id="Coils"/>
    </source>
</evidence>
<feature type="coiled-coil region" evidence="1">
    <location>
        <begin position="473"/>
        <end position="529"/>
    </location>
</feature>
<dbReference type="GO" id="GO:0031410">
    <property type="term" value="C:cytoplasmic vesicle"/>
    <property type="evidence" value="ECO:0007669"/>
    <property type="project" value="TreeGrafter"/>
</dbReference>
<dbReference type="InterPro" id="IPR051747">
    <property type="entry name" value="Angiomotin-like"/>
</dbReference>
<keyword evidence="4" id="KW-1185">Reference proteome</keyword>
<gene>
    <name evidence="3" type="ORF">WR25_11721</name>
</gene>
<dbReference type="GO" id="GO:0005886">
    <property type="term" value="C:plasma membrane"/>
    <property type="evidence" value="ECO:0007669"/>
    <property type="project" value="TreeGrafter"/>
</dbReference>
<evidence type="ECO:0008006" key="5">
    <source>
        <dbReference type="Google" id="ProtNLM"/>
    </source>
</evidence>
<accession>A0A2A2KP98</accession>
<dbReference type="GO" id="GO:0030334">
    <property type="term" value="P:regulation of cell migration"/>
    <property type="evidence" value="ECO:0007669"/>
    <property type="project" value="TreeGrafter"/>
</dbReference>
<organism evidence="3 4">
    <name type="scientific">Diploscapter pachys</name>
    <dbReference type="NCBI Taxonomy" id="2018661"/>
    <lineage>
        <taxon>Eukaryota</taxon>
        <taxon>Metazoa</taxon>
        <taxon>Ecdysozoa</taxon>
        <taxon>Nematoda</taxon>
        <taxon>Chromadorea</taxon>
        <taxon>Rhabditida</taxon>
        <taxon>Rhabditina</taxon>
        <taxon>Rhabditomorpha</taxon>
        <taxon>Rhabditoidea</taxon>
        <taxon>Rhabditidae</taxon>
        <taxon>Diploscapter</taxon>
    </lineage>
</organism>
<evidence type="ECO:0000313" key="4">
    <source>
        <dbReference type="Proteomes" id="UP000218231"/>
    </source>
</evidence>
<sequence length="678" mass="77166">MDLLDCGSSVPSVAVPLSIPTTSASAHPVHSHQLRGRSAELDGRRIHAVSPMYQGGETKILDNLIQEVKQQHIVSSGYAGNGHVNGINGGGSKHESFINHKGDEADKTVQMMLDNYAREVKLHLSRSNLSQQKSLSRGNVHKIEMNSDTTTPRGTVLAQKMSHSQPCLIAISDRDRAHESSAMRPDGSASHYQPRRSSASGDHQQSNGNEVHHGGLGQTNNNHRVPNNQKLIHSLREQNIHLQKEVENFKKKCAKLQLIETAYEKIEKDYEGLLRDKERLEKLEMTTIAQMEMHIQRQIAEKEALQERIDQMNSQLSAENLGHLSTMLADLIPLNKELLQCKERQKIEIDAQAKTLEEQRNHIAMLEKALNNAQERLAKRERTCEELSAYVDRAALLQQVLQDTMIDKKARDETHAAERTQWEKEMAQMRMQLKKDPSLSGSLKRGSTGLRSEVDDNTIQRLKKTIHGKDDRITQLETTLLEMERRMQDEINKRNESIGLLTESYETKIRRLEEERAEQDRKIVELTMKEKYNSELFYDEKDGEEDSVMKGLHKMEELKQKIQERKRKGRMGATGGLIGFAADHSRSSSGSILPPNHIRYLLLIKFTPSRKISLGLRLDRHSSPPRLPMSIQTPCFPRPLPIPLHHSTSQLPMEPLRGMSEFIRTGQIKKNHIRLSMF</sequence>
<feature type="compositionally biased region" description="Polar residues" evidence="2">
    <location>
        <begin position="128"/>
        <end position="137"/>
    </location>
</feature>
<dbReference type="PANTHER" id="PTHR14826:SF14">
    <property type="entry name" value="ANGIOMOTIN_C DOMAIN-CONTAINING PROTEIN"/>
    <property type="match status" value="1"/>
</dbReference>
<proteinExistence type="predicted"/>
<comment type="caution">
    <text evidence="3">The sequence shown here is derived from an EMBL/GenBank/DDBJ whole genome shotgun (WGS) entry which is preliminary data.</text>
</comment>